<keyword evidence="10" id="KW-0238">DNA-binding</keyword>
<dbReference type="InterPro" id="IPR012319">
    <property type="entry name" value="FPG_cat"/>
</dbReference>
<comment type="subunit">
    <text evidence="4">Monomer.</text>
</comment>
<dbReference type="GO" id="GO:0008270">
    <property type="term" value="F:zinc ion binding"/>
    <property type="evidence" value="ECO:0007669"/>
    <property type="project" value="UniProtKB-KW"/>
</dbReference>
<dbReference type="InterPro" id="IPR015886">
    <property type="entry name" value="H2TH_FPG"/>
</dbReference>
<dbReference type="AlphaFoldDB" id="A0A932YWN7"/>
<dbReference type="SUPFAM" id="SSF81624">
    <property type="entry name" value="N-terminal domain of MutM-like DNA repair proteins"/>
    <property type="match status" value="1"/>
</dbReference>
<evidence type="ECO:0000256" key="8">
    <source>
        <dbReference type="ARBA" id="ARBA00022801"/>
    </source>
</evidence>
<dbReference type="InterPro" id="IPR000214">
    <property type="entry name" value="Znf_DNA_glyclase/AP_lyase"/>
</dbReference>
<dbReference type="GO" id="GO:0140078">
    <property type="term" value="F:class I DNA-(apurinic or apyrimidinic site) endonuclease activity"/>
    <property type="evidence" value="ECO:0007669"/>
    <property type="project" value="UniProtKB-EC"/>
</dbReference>
<dbReference type="GO" id="GO:0003684">
    <property type="term" value="F:damaged DNA binding"/>
    <property type="evidence" value="ECO:0007669"/>
    <property type="project" value="InterPro"/>
</dbReference>
<evidence type="ECO:0000256" key="3">
    <source>
        <dbReference type="ARBA" id="ARBA00009409"/>
    </source>
</evidence>
<evidence type="ECO:0000259" key="18">
    <source>
        <dbReference type="PROSITE" id="PS51068"/>
    </source>
</evidence>
<dbReference type="EMBL" id="JACQMI010000013">
    <property type="protein sequence ID" value="MBI4132811.1"/>
    <property type="molecule type" value="Genomic_DNA"/>
</dbReference>
<comment type="similarity">
    <text evidence="3">Belongs to the FPG family.</text>
</comment>
<dbReference type="InterPro" id="IPR020629">
    <property type="entry name" value="FPG_Glyclase"/>
</dbReference>
<evidence type="ECO:0000313" key="19">
    <source>
        <dbReference type="EMBL" id="MBI4132811.1"/>
    </source>
</evidence>
<evidence type="ECO:0000256" key="11">
    <source>
        <dbReference type="ARBA" id="ARBA00023204"/>
    </source>
</evidence>
<feature type="domain" description="FPG-type" evidence="17">
    <location>
        <begin position="252"/>
        <end position="286"/>
    </location>
</feature>
<evidence type="ECO:0000256" key="13">
    <source>
        <dbReference type="ARBA" id="ARBA00023268"/>
    </source>
</evidence>
<evidence type="ECO:0000256" key="16">
    <source>
        <dbReference type="PROSITE-ProRule" id="PRU00391"/>
    </source>
</evidence>
<name>A0A932YWN7_9BACT</name>
<dbReference type="PROSITE" id="PS51066">
    <property type="entry name" value="ZF_FPG_2"/>
    <property type="match status" value="1"/>
</dbReference>
<dbReference type="NCBIfam" id="NF002211">
    <property type="entry name" value="PRK01103.1"/>
    <property type="match status" value="1"/>
</dbReference>
<keyword evidence="8 19" id="KW-0378">Hydrolase</keyword>
<dbReference type="PROSITE" id="PS51068">
    <property type="entry name" value="FPG_CAT"/>
    <property type="match status" value="1"/>
</dbReference>
<keyword evidence="6" id="KW-0227">DNA damage</keyword>
<comment type="caution">
    <text evidence="19">The sequence shown here is derived from an EMBL/GenBank/DDBJ whole genome shotgun (WGS) entry which is preliminary data.</text>
</comment>
<dbReference type="InterPro" id="IPR035937">
    <property type="entry name" value="FPG_N"/>
</dbReference>
<comment type="catalytic activity">
    <reaction evidence="15">
        <text>2'-deoxyribonucleotide-(2'-deoxyribose 5'-phosphate)-2'-deoxyribonucleotide-DNA = a 3'-end 2'-deoxyribonucleotide-(2,3-dehydro-2,3-deoxyribose 5'-phosphate)-DNA + a 5'-end 5'-phospho-2'-deoxyribonucleoside-DNA + H(+)</text>
        <dbReference type="Rhea" id="RHEA:66592"/>
        <dbReference type="Rhea" id="RHEA-COMP:13180"/>
        <dbReference type="Rhea" id="RHEA-COMP:16897"/>
        <dbReference type="Rhea" id="RHEA-COMP:17067"/>
        <dbReference type="ChEBI" id="CHEBI:15378"/>
        <dbReference type="ChEBI" id="CHEBI:136412"/>
        <dbReference type="ChEBI" id="CHEBI:157695"/>
        <dbReference type="ChEBI" id="CHEBI:167181"/>
        <dbReference type="EC" id="4.2.99.18"/>
    </reaction>
</comment>
<dbReference type="SUPFAM" id="SSF57716">
    <property type="entry name" value="Glucocorticoid receptor-like (DNA-binding domain)"/>
    <property type="match status" value="1"/>
</dbReference>
<accession>A0A932YWN7</accession>
<keyword evidence="9" id="KW-0862">Zinc</keyword>
<dbReference type="InterPro" id="IPR010663">
    <property type="entry name" value="Znf_FPG/IleRS"/>
</dbReference>
<dbReference type="SMART" id="SM00898">
    <property type="entry name" value="Fapy_DNA_glyco"/>
    <property type="match status" value="1"/>
</dbReference>
<dbReference type="NCBIfam" id="TIGR00577">
    <property type="entry name" value="fpg"/>
    <property type="match status" value="1"/>
</dbReference>
<keyword evidence="14 19" id="KW-0326">Glycosidase</keyword>
<evidence type="ECO:0000256" key="7">
    <source>
        <dbReference type="ARBA" id="ARBA00022771"/>
    </source>
</evidence>
<evidence type="ECO:0000259" key="17">
    <source>
        <dbReference type="PROSITE" id="PS51066"/>
    </source>
</evidence>
<dbReference type="EC" id="4.2.99.18" evidence="19"/>
<sequence>MPELPEVEITRRKLLPALKSQRILDFWTDWPRGLRLANRQELRRDITGRSIRNVQRRGKVLFFELSGLPRRILAIHLRMSGRLEVSPSGRKFRRSTKFASPEPARRWTHFRWRLSGGRELRFVDPRKFGLVWYGDERELRQNSYLASLGDDARDIAARRFLGALASRRGMIKPLLLRQDVFAGIGNIIADEALWWAKIHPQQELAGLPPRDRIRLHRAVRETIRVMLAAGGTTLRNWGHPDGRTGHYQERRLVYGKSGQPCPRCRSRLLRLFVGGRGTTICPKCQRKK</sequence>
<dbReference type="GO" id="GO:0006284">
    <property type="term" value="P:base-excision repair"/>
    <property type="evidence" value="ECO:0007669"/>
    <property type="project" value="InterPro"/>
</dbReference>
<dbReference type="Pfam" id="PF06831">
    <property type="entry name" value="H2TH"/>
    <property type="match status" value="1"/>
</dbReference>
<keyword evidence="11" id="KW-0234">DNA repair</keyword>
<dbReference type="EC" id="3.2.2.23" evidence="19"/>
<evidence type="ECO:0000256" key="15">
    <source>
        <dbReference type="ARBA" id="ARBA00044632"/>
    </source>
</evidence>
<proteinExistence type="inferred from homology"/>
<keyword evidence="13" id="KW-0511">Multifunctional enzyme</keyword>
<keyword evidence="5" id="KW-0479">Metal-binding</keyword>
<dbReference type="CDD" id="cd08966">
    <property type="entry name" value="EcFpg-like_N"/>
    <property type="match status" value="1"/>
</dbReference>
<evidence type="ECO:0000256" key="6">
    <source>
        <dbReference type="ARBA" id="ARBA00022763"/>
    </source>
</evidence>
<keyword evidence="12 19" id="KW-0456">Lyase</keyword>
<dbReference type="GO" id="GO:0034039">
    <property type="term" value="F:8-oxo-7,8-dihydroguanine DNA N-glycosylase activity"/>
    <property type="evidence" value="ECO:0007669"/>
    <property type="project" value="TreeGrafter"/>
</dbReference>
<evidence type="ECO:0000256" key="14">
    <source>
        <dbReference type="ARBA" id="ARBA00023295"/>
    </source>
</evidence>
<evidence type="ECO:0000256" key="2">
    <source>
        <dbReference type="ARBA" id="ARBA00001947"/>
    </source>
</evidence>
<reference evidence="19" key="1">
    <citation type="submission" date="2020-07" db="EMBL/GenBank/DDBJ databases">
        <title>Huge and variable diversity of episymbiotic CPR bacteria and DPANN archaea in groundwater ecosystems.</title>
        <authorList>
            <person name="He C.Y."/>
            <person name="Keren R."/>
            <person name="Whittaker M."/>
            <person name="Farag I.F."/>
            <person name="Doudna J."/>
            <person name="Cate J.H.D."/>
            <person name="Banfield J.F."/>
        </authorList>
    </citation>
    <scope>NUCLEOTIDE SEQUENCE</scope>
    <source>
        <strain evidence="19">NC_groundwater_1225_Ag_S-0.1um_56_177</strain>
    </source>
</reference>
<protein>
    <submittedName>
        <fullName evidence="19">Bifunctional DNA-formamidopyrimidine glycosylase/DNA-(Apurinic or apyrimidinic site) lyase</fullName>
        <ecNumber evidence="19">3.2.2.23</ecNumber>
        <ecNumber evidence="19">4.2.99.18</ecNumber>
    </submittedName>
</protein>
<organism evidence="19 20">
    <name type="scientific">Candidatus Sungiibacteriota bacterium</name>
    <dbReference type="NCBI Taxonomy" id="2750080"/>
    <lineage>
        <taxon>Bacteria</taxon>
        <taxon>Candidatus Sungiibacteriota</taxon>
    </lineage>
</organism>
<evidence type="ECO:0000256" key="4">
    <source>
        <dbReference type="ARBA" id="ARBA00011245"/>
    </source>
</evidence>
<evidence type="ECO:0000256" key="10">
    <source>
        <dbReference type="ARBA" id="ARBA00023125"/>
    </source>
</evidence>
<dbReference type="PANTHER" id="PTHR22993:SF9">
    <property type="entry name" value="FORMAMIDOPYRIMIDINE-DNA GLYCOSYLASE"/>
    <property type="match status" value="1"/>
</dbReference>
<dbReference type="Gene3D" id="3.20.190.10">
    <property type="entry name" value="MutM-like, N-terminal"/>
    <property type="match status" value="1"/>
</dbReference>
<dbReference type="Gene3D" id="1.10.8.50">
    <property type="match status" value="1"/>
</dbReference>
<dbReference type="Proteomes" id="UP000756703">
    <property type="component" value="Unassembled WGS sequence"/>
</dbReference>
<gene>
    <name evidence="19" type="primary">mutM</name>
    <name evidence="19" type="ORF">HY473_01845</name>
</gene>
<evidence type="ECO:0000256" key="12">
    <source>
        <dbReference type="ARBA" id="ARBA00023239"/>
    </source>
</evidence>
<comment type="cofactor">
    <cofactor evidence="2">
        <name>Zn(2+)</name>
        <dbReference type="ChEBI" id="CHEBI:29105"/>
    </cofactor>
</comment>
<evidence type="ECO:0000313" key="20">
    <source>
        <dbReference type="Proteomes" id="UP000756703"/>
    </source>
</evidence>
<dbReference type="Pfam" id="PF01149">
    <property type="entry name" value="Fapy_DNA_glyco"/>
    <property type="match status" value="1"/>
</dbReference>
<dbReference type="PANTHER" id="PTHR22993">
    <property type="entry name" value="FORMAMIDOPYRIMIDINE-DNA GLYCOSYLASE"/>
    <property type="match status" value="1"/>
</dbReference>
<dbReference type="SUPFAM" id="SSF46946">
    <property type="entry name" value="S13-like H2TH domain"/>
    <property type="match status" value="1"/>
</dbReference>
<comment type="catalytic activity">
    <reaction evidence="1">
        <text>Hydrolysis of DNA containing ring-opened 7-methylguanine residues, releasing 2,6-diamino-4-hydroxy-5-(N-methyl)formamidopyrimidine.</text>
        <dbReference type="EC" id="3.2.2.23"/>
    </reaction>
</comment>
<dbReference type="InterPro" id="IPR010979">
    <property type="entry name" value="Ribosomal_uS13-like_H2TH"/>
</dbReference>
<dbReference type="Pfam" id="PF06827">
    <property type="entry name" value="zf-FPG_IleRS"/>
    <property type="match status" value="1"/>
</dbReference>
<evidence type="ECO:0000256" key="1">
    <source>
        <dbReference type="ARBA" id="ARBA00001668"/>
    </source>
</evidence>
<evidence type="ECO:0000256" key="9">
    <source>
        <dbReference type="ARBA" id="ARBA00022833"/>
    </source>
</evidence>
<dbReference type="SMART" id="SM01232">
    <property type="entry name" value="H2TH"/>
    <property type="match status" value="1"/>
</dbReference>
<feature type="domain" description="Formamidopyrimidine-DNA glycosylase catalytic" evidence="18">
    <location>
        <begin position="2"/>
        <end position="129"/>
    </location>
</feature>
<keyword evidence="7 16" id="KW-0863">Zinc-finger</keyword>
<evidence type="ECO:0000256" key="5">
    <source>
        <dbReference type="ARBA" id="ARBA00022723"/>
    </source>
</evidence>